<evidence type="ECO:0000313" key="2">
    <source>
        <dbReference type="EMBL" id="MBP2294201.1"/>
    </source>
</evidence>
<organism evidence="2 3">
    <name type="scientific">Azospirillum rugosum</name>
    <dbReference type="NCBI Taxonomy" id="416170"/>
    <lineage>
        <taxon>Bacteria</taxon>
        <taxon>Pseudomonadati</taxon>
        <taxon>Pseudomonadota</taxon>
        <taxon>Alphaproteobacteria</taxon>
        <taxon>Rhodospirillales</taxon>
        <taxon>Azospirillaceae</taxon>
        <taxon>Azospirillum</taxon>
    </lineage>
</organism>
<comment type="caution">
    <text evidence="2">The sequence shown here is derived from an EMBL/GenBank/DDBJ whole genome shotgun (WGS) entry which is preliminary data.</text>
</comment>
<proteinExistence type="predicted"/>
<gene>
    <name evidence="2" type="ORF">J2851_003987</name>
</gene>
<feature type="chain" id="PRO_5045366474" description="Lipoprotein" evidence="1">
    <location>
        <begin position="21"/>
        <end position="48"/>
    </location>
</feature>
<dbReference type="Proteomes" id="UP000781958">
    <property type="component" value="Unassembled WGS sequence"/>
</dbReference>
<keyword evidence="1" id="KW-0732">Signal</keyword>
<accession>A0ABS4SNR3</accession>
<evidence type="ECO:0008006" key="4">
    <source>
        <dbReference type="Google" id="ProtNLM"/>
    </source>
</evidence>
<sequence length="48" mass="5172">MRAFLRVVLAGGVAALLLSACSSEQVARSFGNWCKRADNCTDNSRTQP</sequence>
<name>A0ABS4SNR3_9PROT</name>
<reference evidence="2 3" key="1">
    <citation type="submission" date="2021-03" db="EMBL/GenBank/DDBJ databases">
        <title>Genomic Encyclopedia of Type Strains, Phase III (KMG-III): the genomes of soil and plant-associated and newly described type strains.</title>
        <authorList>
            <person name="Whitman W."/>
        </authorList>
    </citation>
    <scope>NUCLEOTIDE SEQUENCE [LARGE SCALE GENOMIC DNA]</scope>
    <source>
        <strain evidence="2 3">IMMIB AFH-6</strain>
    </source>
</reference>
<protein>
    <recommendedName>
        <fullName evidence="4">Lipoprotein</fullName>
    </recommendedName>
</protein>
<feature type="signal peptide" evidence="1">
    <location>
        <begin position="1"/>
        <end position="20"/>
    </location>
</feature>
<evidence type="ECO:0000313" key="3">
    <source>
        <dbReference type="Proteomes" id="UP000781958"/>
    </source>
</evidence>
<dbReference type="EMBL" id="JAGINP010000014">
    <property type="protein sequence ID" value="MBP2294201.1"/>
    <property type="molecule type" value="Genomic_DNA"/>
</dbReference>
<dbReference type="RefSeq" id="WP_209768231.1">
    <property type="nucleotide sequence ID" value="NZ_JAGINP010000014.1"/>
</dbReference>
<evidence type="ECO:0000256" key="1">
    <source>
        <dbReference type="SAM" id="SignalP"/>
    </source>
</evidence>
<dbReference type="PROSITE" id="PS51257">
    <property type="entry name" value="PROKAR_LIPOPROTEIN"/>
    <property type="match status" value="1"/>
</dbReference>
<keyword evidence="3" id="KW-1185">Reference proteome</keyword>